<dbReference type="OMA" id="HADMEKK"/>
<feature type="compositionally biased region" description="Polar residues" evidence="3">
    <location>
        <begin position="15"/>
        <end position="24"/>
    </location>
</feature>
<name>A0A139ABY3_GONPJ</name>
<feature type="region of interest" description="Disordered" evidence="3">
    <location>
        <begin position="1"/>
        <end position="24"/>
    </location>
</feature>
<dbReference type="EMBL" id="KQ965770">
    <property type="protein sequence ID" value="KXS14267.1"/>
    <property type="molecule type" value="Genomic_DNA"/>
</dbReference>
<evidence type="ECO:0000313" key="5">
    <source>
        <dbReference type="Proteomes" id="UP000070544"/>
    </source>
</evidence>
<dbReference type="Proteomes" id="UP000070544">
    <property type="component" value="Unassembled WGS sequence"/>
</dbReference>
<organism evidence="4 5">
    <name type="scientific">Gonapodya prolifera (strain JEL478)</name>
    <name type="common">Monoblepharis prolifera</name>
    <dbReference type="NCBI Taxonomy" id="1344416"/>
    <lineage>
        <taxon>Eukaryota</taxon>
        <taxon>Fungi</taxon>
        <taxon>Fungi incertae sedis</taxon>
        <taxon>Chytridiomycota</taxon>
        <taxon>Chytridiomycota incertae sedis</taxon>
        <taxon>Monoblepharidomycetes</taxon>
        <taxon>Monoblepharidales</taxon>
        <taxon>Gonapodyaceae</taxon>
        <taxon>Gonapodya</taxon>
    </lineage>
</organism>
<evidence type="ECO:0000256" key="1">
    <source>
        <dbReference type="ARBA" id="ARBA00023186"/>
    </source>
</evidence>
<dbReference type="InterPro" id="IPR008012">
    <property type="entry name" value="Ump1"/>
</dbReference>
<dbReference type="Pfam" id="PF05348">
    <property type="entry name" value="UMP1"/>
    <property type="match status" value="1"/>
</dbReference>
<proteinExistence type="inferred from homology"/>
<evidence type="ECO:0000256" key="2">
    <source>
        <dbReference type="ARBA" id="ARBA00043974"/>
    </source>
</evidence>
<dbReference type="AlphaFoldDB" id="A0A139ABY3"/>
<keyword evidence="5" id="KW-1185">Reference proteome</keyword>
<dbReference type="PANTHER" id="PTHR12828">
    <property type="entry name" value="PROTEASOME MATURATION PROTEIN UMP1"/>
    <property type="match status" value="1"/>
</dbReference>
<sequence length="154" mass="17345">MATQFRLVPTAHEPNPTSQTSNTLSHLHNSAEYAVQDTLRHGFRSVKGDVMREGFKHPVEGRVGESWATTQTNLKYNMYRTMYGVHAPIRLQMERALVSQPRRLPVLPTSNFALDILEGRDETLDFEDFLGDPSISAPEIVDLHGVVEAARKMV</sequence>
<keyword evidence="1" id="KW-0143">Chaperone</keyword>
<dbReference type="PANTHER" id="PTHR12828:SF3">
    <property type="entry name" value="PROTEASOME MATURATION PROTEIN"/>
    <property type="match status" value="1"/>
</dbReference>
<dbReference type="GO" id="GO:0005737">
    <property type="term" value="C:cytoplasm"/>
    <property type="evidence" value="ECO:0007669"/>
    <property type="project" value="TreeGrafter"/>
</dbReference>
<keyword evidence="4" id="KW-0647">Proteasome</keyword>
<gene>
    <name evidence="4" type="ORF">M427DRAFT_57739</name>
</gene>
<reference evidence="4 5" key="1">
    <citation type="journal article" date="2015" name="Genome Biol. Evol.">
        <title>Phylogenomic analyses indicate that early fungi evolved digesting cell walls of algal ancestors of land plants.</title>
        <authorList>
            <person name="Chang Y."/>
            <person name="Wang S."/>
            <person name="Sekimoto S."/>
            <person name="Aerts A.L."/>
            <person name="Choi C."/>
            <person name="Clum A."/>
            <person name="LaButti K.M."/>
            <person name="Lindquist E.A."/>
            <person name="Yee Ngan C."/>
            <person name="Ohm R.A."/>
            <person name="Salamov A.A."/>
            <person name="Grigoriev I.V."/>
            <person name="Spatafora J.W."/>
            <person name="Berbee M.L."/>
        </authorList>
    </citation>
    <scope>NUCLEOTIDE SEQUENCE [LARGE SCALE GENOMIC DNA]</scope>
    <source>
        <strain evidence="4 5">JEL478</strain>
    </source>
</reference>
<accession>A0A139ABY3</accession>
<dbReference type="STRING" id="1344416.A0A139ABY3"/>
<evidence type="ECO:0000256" key="3">
    <source>
        <dbReference type="SAM" id="MobiDB-lite"/>
    </source>
</evidence>
<dbReference type="GO" id="GO:0000502">
    <property type="term" value="C:proteasome complex"/>
    <property type="evidence" value="ECO:0007669"/>
    <property type="project" value="UniProtKB-KW"/>
</dbReference>
<evidence type="ECO:0000313" key="4">
    <source>
        <dbReference type="EMBL" id="KXS14267.1"/>
    </source>
</evidence>
<dbReference type="GO" id="GO:0005634">
    <property type="term" value="C:nucleus"/>
    <property type="evidence" value="ECO:0007669"/>
    <property type="project" value="TreeGrafter"/>
</dbReference>
<dbReference type="OrthoDB" id="15001at2759"/>
<protein>
    <submittedName>
        <fullName evidence="4">Proteasome maturation factor UMP1</fullName>
    </submittedName>
</protein>
<comment type="similarity">
    <text evidence="2">Belongs to the POMP/UMP1 family.</text>
</comment>
<dbReference type="GO" id="GO:0043248">
    <property type="term" value="P:proteasome assembly"/>
    <property type="evidence" value="ECO:0007669"/>
    <property type="project" value="InterPro"/>
</dbReference>